<keyword evidence="4" id="KW-1185">Reference proteome</keyword>
<dbReference type="OMA" id="DFAANHS"/>
<feature type="coiled-coil region" evidence="1">
    <location>
        <begin position="515"/>
        <end position="564"/>
    </location>
</feature>
<organism evidence="3 4">
    <name type="scientific">Symbiodinium microadriaticum</name>
    <name type="common">Dinoflagellate</name>
    <name type="synonym">Zooxanthella microadriatica</name>
    <dbReference type="NCBI Taxonomy" id="2951"/>
    <lineage>
        <taxon>Eukaryota</taxon>
        <taxon>Sar</taxon>
        <taxon>Alveolata</taxon>
        <taxon>Dinophyceae</taxon>
        <taxon>Suessiales</taxon>
        <taxon>Symbiodiniaceae</taxon>
        <taxon>Symbiodinium</taxon>
    </lineage>
</organism>
<dbReference type="Proteomes" id="UP000186817">
    <property type="component" value="Unassembled WGS sequence"/>
</dbReference>
<keyword evidence="2" id="KW-0732">Signal</keyword>
<evidence type="ECO:0000313" key="4">
    <source>
        <dbReference type="Proteomes" id="UP000186817"/>
    </source>
</evidence>
<gene>
    <name evidence="3" type="ORF">AK812_SmicGene31329</name>
</gene>
<dbReference type="EMBL" id="LSRX01000860">
    <property type="protein sequence ID" value="OLP87448.1"/>
    <property type="molecule type" value="Genomic_DNA"/>
</dbReference>
<keyword evidence="1" id="KW-0175">Coiled coil</keyword>
<sequence>MTQSARLLPALLLGVGAWCLLSLTGPSQSFVGTGSLQKPSRTAMQGFKDDFYAWKDSLSKDEQALLLKQAQNEFDKKFRKSDDFSKDLPEEKIQSFAKVLKKFFDNDTRLHFECFFFQQRSTRWQVGLPDFYYILLSSVYMPGLGYPLAPLWLGMEDLEQSDIQSNGSEKDDYKKDADQRTPDYDALKNKAALVSYDFGLKRRVVQIDRDADRRWMYASMKARVEEAEGKEPSDSAPFEDLYKFSKDTAETVHKFIADANSASSAPAGLKKDIEKVLKENPPSDDFKVRFPRVLHERLAKKMGSLQREIEDFAANHSEAETKEFKTRTAPEEFLKTAADVIKPYYEARDENEKKVQELKAFFRSQKDSPGKTKADVVKEIFKVMPKYSDTPMPPLDEEMLADLAKIPAKLDGECTPQQRILHVRLSPIVSPRCVEKCRMELELHVAGTVSKIEHCMFHVYRPGQVHFLVQATDETYTDVLRHEFKHNWGTAEKLYKSEAIDSFGNKYLLGVFETVAEAEKAFDEWNKEYEQAGENVKESLSGWAKQQEAALAEDQDEVDRLRKALEEARR</sequence>
<protein>
    <submittedName>
        <fullName evidence="3">Uncharacterized protein</fullName>
    </submittedName>
</protein>
<comment type="caution">
    <text evidence="3">The sequence shown here is derived from an EMBL/GenBank/DDBJ whole genome shotgun (WGS) entry which is preliminary data.</text>
</comment>
<feature type="chain" id="PRO_5012706084" evidence="2">
    <location>
        <begin position="30"/>
        <end position="570"/>
    </location>
</feature>
<name>A0A1Q9CX04_SYMMI</name>
<feature type="coiled-coil region" evidence="1">
    <location>
        <begin position="295"/>
        <end position="322"/>
    </location>
</feature>
<reference evidence="3 4" key="1">
    <citation type="submission" date="2016-02" db="EMBL/GenBank/DDBJ databases">
        <title>Genome analysis of coral dinoflagellate symbionts highlights evolutionary adaptations to a symbiotic lifestyle.</title>
        <authorList>
            <person name="Aranda M."/>
            <person name="Li Y."/>
            <person name="Liew Y.J."/>
            <person name="Baumgarten S."/>
            <person name="Simakov O."/>
            <person name="Wilson M."/>
            <person name="Piel J."/>
            <person name="Ashoor H."/>
            <person name="Bougouffa S."/>
            <person name="Bajic V.B."/>
            <person name="Ryu T."/>
            <person name="Ravasi T."/>
            <person name="Bayer T."/>
            <person name="Micklem G."/>
            <person name="Kim H."/>
            <person name="Bhak J."/>
            <person name="Lajeunesse T.C."/>
            <person name="Voolstra C.R."/>
        </authorList>
    </citation>
    <scope>NUCLEOTIDE SEQUENCE [LARGE SCALE GENOMIC DNA]</scope>
    <source>
        <strain evidence="3 4">CCMP2467</strain>
    </source>
</reference>
<proteinExistence type="predicted"/>
<dbReference type="OrthoDB" id="416745at2759"/>
<evidence type="ECO:0000256" key="1">
    <source>
        <dbReference type="SAM" id="Coils"/>
    </source>
</evidence>
<accession>A0A1Q9CX04</accession>
<feature type="signal peptide" evidence="2">
    <location>
        <begin position="1"/>
        <end position="29"/>
    </location>
</feature>
<evidence type="ECO:0000313" key="3">
    <source>
        <dbReference type="EMBL" id="OLP87448.1"/>
    </source>
</evidence>
<evidence type="ECO:0000256" key="2">
    <source>
        <dbReference type="SAM" id="SignalP"/>
    </source>
</evidence>
<dbReference type="AlphaFoldDB" id="A0A1Q9CX04"/>